<proteinExistence type="predicted"/>
<sequence length="65" mass="7199">MNDTTTIRVSRSTRDALNDLAARRGETLTDTVSRAVRLLEQEAIGRQLSAPLRDDELTWLDADAG</sequence>
<dbReference type="AlphaFoldDB" id="A0A9D2C997"/>
<evidence type="ECO:0008006" key="3">
    <source>
        <dbReference type="Google" id="ProtNLM"/>
    </source>
</evidence>
<evidence type="ECO:0000313" key="2">
    <source>
        <dbReference type="Proteomes" id="UP000824005"/>
    </source>
</evidence>
<reference evidence="1" key="2">
    <citation type="submission" date="2021-04" db="EMBL/GenBank/DDBJ databases">
        <authorList>
            <person name="Gilroy R."/>
        </authorList>
    </citation>
    <scope>NUCLEOTIDE SEQUENCE</scope>
    <source>
        <strain evidence="1">ChiGjej1B1-98</strain>
    </source>
</reference>
<comment type="caution">
    <text evidence="1">The sequence shown here is derived from an EMBL/GenBank/DDBJ whole genome shotgun (WGS) entry which is preliminary data.</text>
</comment>
<dbReference type="Proteomes" id="UP000824005">
    <property type="component" value="Unassembled WGS sequence"/>
</dbReference>
<reference evidence="1" key="1">
    <citation type="journal article" date="2021" name="PeerJ">
        <title>Extensive microbial diversity within the chicken gut microbiome revealed by metagenomics and culture.</title>
        <authorList>
            <person name="Gilroy R."/>
            <person name="Ravi A."/>
            <person name="Getino M."/>
            <person name="Pursley I."/>
            <person name="Horton D.L."/>
            <person name="Alikhan N.F."/>
            <person name="Baker D."/>
            <person name="Gharbi K."/>
            <person name="Hall N."/>
            <person name="Watson M."/>
            <person name="Adriaenssens E.M."/>
            <person name="Foster-Nyarko E."/>
            <person name="Jarju S."/>
            <person name="Secka A."/>
            <person name="Antonio M."/>
            <person name="Oren A."/>
            <person name="Chaudhuri R.R."/>
            <person name="La Ragione R."/>
            <person name="Hildebrand F."/>
            <person name="Pallen M.J."/>
        </authorList>
    </citation>
    <scope>NUCLEOTIDE SEQUENCE</scope>
    <source>
        <strain evidence="1">ChiGjej1B1-98</strain>
    </source>
</reference>
<protein>
    <recommendedName>
        <fullName evidence="3">Ribbon-helix-helix protein, CopG family</fullName>
    </recommendedName>
</protein>
<evidence type="ECO:0000313" key="1">
    <source>
        <dbReference type="EMBL" id="HIY65583.1"/>
    </source>
</evidence>
<gene>
    <name evidence="1" type="ORF">H9830_04830</name>
</gene>
<name>A0A9D2C997_9MICO</name>
<accession>A0A9D2C997</accession>
<organism evidence="1 2">
    <name type="scientific">Candidatus Agrococcus pullicola</name>
    <dbReference type="NCBI Taxonomy" id="2838429"/>
    <lineage>
        <taxon>Bacteria</taxon>
        <taxon>Bacillati</taxon>
        <taxon>Actinomycetota</taxon>
        <taxon>Actinomycetes</taxon>
        <taxon>Micrococcales</taxon>
        <taxon>Microbacteriaceae</taxon>
        <taxon>Agrococcus</taxon>
    </lineage>
</organism>
<dbReference type="EMBL" id="DXDC01000139">
    <property type="protein sequence ID" value="HIY65583.1"/>
    <property type="molecule type" value="Genomic_DNA"/>
</dbReference>